<name>A0AAD9JU49_9ANNE</name>
<sequence length="131" mass="14553">MLKVVYTPEFELPGIGGLNSAQQPWRITKIPRAPDVPHVRATDAQYYHIVTDHTRGHFHSTPMSWTISSARFPDIGGRPRGVGPGTVSLRLNAIAWFVCGLHHAGRWADYLSTGFNQTPEYGFLTAGLLLR</sequence>
<dbReference type="EMBL" id="JAODUP010000174">
    <property type="protein sequence ID" value="KAK2158265.1"/>
    <property type="molecule type" value="Genomic_DNA"/>
</dbReference>
<proteinExistence type="predicted"/>
<protein>
    <submittedName>
        <fullName evidence="1">Uncharacterized protein</fullName>
    </submittedName>
</protein>
<evidence type="ECO:0000313" key="1">
    <source>
        <dbReference type="EMBL" id="KAK2158265.1"/>
    </source>
</evidence>
<reference evidence="1" key="1">
    <citation type="journal article" date="2023" name="Mol. Biol. Evol.">
        <title>Third-Generation Sequencing Reveals the Adaptive Role of the Epigenome in Three Deep-Sea Polychaetes.</title>
        <authorList>
            <person name="Perez M."/>
            <person name="Aroh O."/>
            <person name="Sun Y."/>
            <person name="Lan Y."/>
            <person name="Juniper S.K."/>
            <person name="Young C.R."/>
            <person name="Angers B."/>
            <person name="Qian P.Y."/>
        </authorList>
    </citation>
    <scope>NUCLEOTIDE SEQUENCE</scope>
    <source>
        <strain evidence="1">P08H-3</strain>
    </source>
</reference>
<dbReference type="AlphaFoldDB" id="A0AAD9JU49"/>
<dbReference type="Proteomes" id="UP001208570">
    <property type="component" value="Unassembled WGS sequence"/>
</dbReference>
<accession>A0AAD9JU49</accession>
<gene>
    <name evidence="1" type="ORF">LSH36_174g09020</name>
</gene>
<comment type="caution">
    <text evidence="1">The sequence shown here is derived from an EMBL/GenBank/DDBJ whole genome shotgun (WGS) entry which is preliminary data.</text>
</comment>
<organism evidence="1 2">
    <name type="scientific">Paralvinella palmiformis</name>
    <dbReference type="NCBI Taxonomy" id="53620"/>
    <lineage>
        <taxon>Eukaryota</taxon>
        <taxon>Metazoa</taxon>
        <taxon>Spiralia</taxon>
        <taxon>Lophotrochozoa</taxon>
        <taxon>Annelida</taxon>
        <taxon>Polychaeta</taxon>
        <taxon>Sedentaria</taxon>
        <taxon>Canalipalpata</taxon>
        <taxon>Terebellida</taxon>
        <taxon>Terebelliformia</taxon>
        <taxon>Alvinellidae</taxon>
        <taxon>Paralvinella</taxon>
    </lineage>
</organism>
<keyword evidence="2" id="KW-1185">Reference proteome</keyword>
<evidence type="ECO:0000313" key="2">
    <source>
        <dbReference type="Proteomes" id="UP001208570"/>
    </source>
</evidence>